<dbReference type="PANTHER" id="PTHR31061">
    <property type="entry name" value="LD22376P"/>
    <property type="match status" value="1"/>
</dbReference>
<dbReference type="GO" id="GO:0016746">
    <property type="term" value="F:acyltransferase activity"/>
    <property type="evidence" value="ECO:0007669"/>
    <property type="project" value="UniProtKB-KW"/>
</dbReference>
<feature type="transmembrane region" description="Helical" evidence="1">
    <location>
        <begin position="121"/>
        <end position="139"/>
    </location>
</feature>
<dbReference type="AlphaFoldDB" id="A0A327SJ26"/>
<feature type="transmembrane region" description="Helical" evidence="1">
    <location>
        <begin position="272"/>
        <end position="291"/>
    </location>
</feature>
<name>A0A327SJ26_9SPHI</name>
<protein>
    <submittedName>
        <fullName evidence="2">Putative acyltransferase</fullName>
    </submittedName>
</protein>
<keyword evidence="1" id="KW-0472">Membrane</keyword>
<feature type="transmembrane region" description="Helical" evidence="1">
    <location>
        <begin position="311"/>
        <end position="330"/>
    </location>
</feature>
<accession>A0A327SJ26</accession>
<dbReference type="EMBL" id="QLLR01000017">
    <property type="protein sequence ID" value="RAJ28545.1"/>
    <property type="molecule type" value="Genomic_DNA"/>
</dbReference>
<keyword evidence="2" id="KW-0012">Acyltransferase</keyword>
<feature type="transmembrane region" description="Helical" evidence="1">
    <location>
        <begin position="239"/>
        <end position="260"/>
    </location>
</feature>
<gene>
    <name evidence="2" type="ORF">LY11_03196</name>
</gene>
<feature type="transmembrane region" description="Helical" evidence="1">
    <location>
        <begin position="146"/>
        <end position="165"/>
    </location>
</feature>
<evidence type="ECO:0000313" key="3">
    <source>
        <dbReference type="Proteomes" id="UP000249754"/>
    </source>
</evidence>
<keyword evidence="1" id="KW-1133">Transmembrane helix</keyword>
<dbReference type="PANTHER" id="PTHR31061:SF24">
    <property type="entry name" value="LD22376P"/>
    <property type="match status" value="1"/>
</dbReference>
<dbReference type="STRING" id="188932.AY601_3472"/>
<evidence type="ECO:0000256" key="1">
    <source>
        <dbReference type="SAM" id="Phobius"/>
    </source>
</evidence>
<feature type="transmembrane region" description="Helical" evidence="1">
    <location>
        <begin position="12"/>
        <end position="31"/>
    </location>
</feature>
<comment type="caution">
    <text evidence="2">The sequence shown here is derived from an EMBL/GenBank/DDBJ whole genome shotgun (WGS) entry which is preliminary data.</text>
</comment>
<keyword evidence="2" id="KW-0808">Transferase</keyword>
<feature type="transmembrane region" description="Helical" evidence="1">
    <location>
        <begin position="350"/>
        <end position="370"/>
    </location>
</feature>
<sequence length="379" mass="43089">MKPLTERFLSLDVFRGMTLCFMIIVNSPGRGAIPFGILEHAAWHGFTPTDLVFPSFLFAVGNAMSFSMKRFSQMDNSQVLLKIFKRTFLIFLIGFLIYWFPFFKHDSQGHIIFADIRNTRILGVLQRIALCFGIASLMIHYLSGKTVIWMSVLFLVGYWVCLLVFGDPGAELTMTGNAGYYLDKFVMGTSHLYHGDFMNGKHVAFDPEGILSTIPSIVNVIIGYFAGKFIQEKGKGYESIAKLFLVGSLFVLIAVCWNSVLPINKKLWTSSFVLVTTGLDLMIIGVLLYIIEVRQSTRWTKFFVVFGKNPLFIYIVSDLLLIIIDLLFPQFHFSKWINVNFFQVIAPGPIGSLLFAISFMLVCWLVGYVLDRRKIYIKV</sequence>
<reference evidence="2 3" key="1">
    <citation type="submission" date="2018-06" db="EMBL/GenBank/DDBJ databases">
        <title>Genomic Encyclopedia of Archaeal and Bacterial Type Strains, Phase II (KMG-II): from individual species to whole genera.</title>
        <authorList>
            <person name="Goeker M."/>
        </authorList>
    </citation>
    <scope>NUCLEOTIDE SEQUENCE [LARGE SCALE GENOMIC DNA]</scope>
    <source>
        <strain evidence="2 3">DSM 14825</strain>
    </source>
</reference>
<feature type="transmembrane region" description="Helical" evidence="1">
    <location>
        <begin position="209"/>
        <end position="227"/>
    </location>
</feature>
<dbReference type="RefSeq" id="WP_111634640.1">
    <property type="nucleotide sequence ID" value="NZ_QLLR01000017.1"/>
</dbReference>
<feature type="transmembrane region" description="Helical" evidence="1">
    <location>
        <begin position="83"/>
        <end position="101"/>
    </location>
</feature>
<feature type="transmembrane region" description="Helical" evidence="1">
    <location>
        <begin position="51"/>
        <end position="71"/>
    </location>
</feature>
<dbReference type="Proteomes" id="UP000249754">
    <property type="component" value="Unassembled WGS sequence"/>
</dbReference>
<organism evidence="2 3">
    <name type="scientific">Pedobacter cryoconitis</name>
    <dbReference type="NCBI Taxonomy" id="188932"/>
    <lineage>
        <taxon>Bacteria</taxon>
        <taxon>Pseudomonadati</taxon>
        <taxon>Bacteroidota</taxon>
        <taxon>Sphingobacteriia</taxon>
        <taxon>Sphingobacteriales</taxon>
        <taxon>Sphingobacteriaceae</taxon>
        <taxon>Pedobacter</taxon>
    </lineage>
</organism>
<keyword evidence="1" id="KW-0812">Transmembrane</keyword>
<proteinExistence type="predicted"/>
<evidence type="ECO:0000313" key="2">
    <source>
        <dbReference type="EMBL" id="RAJ28545.1"/>
    </source>
</evidence>
<dbReference type="OrthoDB" id="9788724at2"/>